<proteinExistence type="predicted"/>
<sequence>MFSILSISLFFLHRNGDFSSFFCLGRLLFLGDAPSHSSYSNVFACLGSPSSVSSSFWHQPVCGVVVHSVHDCFFFVEYDFPRFAVAGGDARRPSKQSLILMFDVDVRLRPLEDALGLLDVLGCEPHLVSVDHRLVHAGSKRKVVRRLTSHPAAVHQAISYRPEDVRLSRVADTGYVQGVYFGHYFVAYSERVSRKLVDVKPWCMPHSSSMLRDWTMLQYLSLSRKKFAHVGDLLPDWCDFTLYVDACGCRRYDGVYVSGVFIEIVPLFAVLFLQYTMTSPKSVLLHFFIIFFTNSYLLSISSSPLLPLSHSLGCFAVSCLGIVFCPSVVMFPHATTLRTSASLIRYFARPYGLYTL</sequence>
<evidence type="ECO:0000256" key="1">
    <source>
        <dbReference type="SAM" id="Phobius"/>
    </source>
</evidence>
<keyword evidence="1" id="KW-0472">Membrane</keyword>
<dbReference type="EMBL" id="CAHIKZ030000098">
    <property type="protein sequence ID" value="CAE1152101.1"/>
    <property type="molecule type" value="Genomic_DNA"/>
</dbReference>
<keyword evidence="3" id="KW-1185">Reference proteome</keyword>
<keyword evidence="1" id="KW-1133">Transmembrane helix</keyword>
<evidence type="ECO:0000313" key="2">
    <source>
        <dbReference type="EMBL" id="CAE1152101.1"/>
    </source>
</evidence>
<evidence type="ECO:0000313" key="3">
    <source>
        <dbReference type="Proteomes" id="UP000597762"/>
    </source>
</evidence>
<feature type="transmembrane region" description="Helical" evidence="1">
    <location>
        <begin position="283"/>
        <end position="302"/>
    </location>
</feature>
<name>A0A812AQK8_ACAPH</name>
<keyword evidence="1" id="KW-0812">Transmembrane</keyword>
<gene>
    <name evidence="2" type="ORF">SPHA_3308</name>
</gene>
<feature type="transmembrane region" description="Helical" evidence="1">
    <location>
        <begin position="255"/>
        <end position="276"/>
    </location>
</feature>
<reference evidence="2" key="1">
    <citation type="submission" date="2021-01" db="EMBL/GenBank/DDBJ databases">
        <authorList>
            <person name="Li R."/>
            <person name="Bekaert M."/>
        </authorList>
    </citation>
    <scope>NUCLEOTIDE SEQUENCE</scope>
    <source>
        <strain evidence="2">Farmed</strain>
    </source>
</reference>
<organism evidence="2 3">
    <name type="scientific">Acanthosepion pharaonis</name>
    <name type="common">Pharaoh cuttlefish</name>
    <name type="synonym">Sepia pharaonis</name>
    <dbReference type="NCBI Taxonomy" id="158019"/>
    <lineage>
        <taxon>Eukaryota</taxon>
        <taxon>Metazoa</taxon>
        <taxon>Spiralia</taxon>
        <taxon>Lophotrochozoa</taxon>
        <taxon>Mollusca</taxon>
        <taxon>Cephalopoda</taxon>
        <taxon>Coleoidea</taxon>
        <taxon>Decapodiformes</taxon>
        <taxon>Sepiida</taxon>
        <taxon>Sepiina</taxon>
        <taxon>Sepiidae</taxon>
        <taxon>Acanthosepion</taxon>
    </lineage>
</organism>
<dbReference type="AlphaFoldDB" id="A0A812AQK8"/>
<dbReference type="Proteomes" id="UP000597762">
    <property type="component" value="Unassembled WGS sequence"/>
</dbReference>
<accession>A0A812AQK8</accession>
<feature type="transmembrane region" description="Helical" evidence="1">
    <location>
        <begin position="308"/>
        <end position="331"/>
    </location>
</feature>
<protein>
    <submittedName>
        <fullName evidence="2">Uncharacterized protein</fullName>
    </submittedName>
</protein>
<comment type="caution">
    <text evidence="2">The sequence shown here is derived from an EMBL/GenBank/DDBJ whole genome shotgun (WGS) entry which is preliminary data.</text>
</comment>